<protein>
    <submittedName>
        <fullName evidence="1">Uncharacterized protein</fullName>
    </submittedName>
</protein>
<dbReference type="AlphaFoldDB" id="A0A7Y0QHY0"/>
<organism evidence="1 2">
    <name type="scientific">Cellulomonas fimi</name>
    <dbReference type="NCBI Taxonomy" id="1708"/>
    <lineage>
        <taxon>Bacteria</taxon>
        <taxon>Bacillati</taxon>
        <taxon>Actinomycetota</taxon>
        <taxon>Actinomycetes</taxon>
        <taxon>Micrococcales</taxon>
        <taxon>Cellulomonadaceae</taxon>
        <taxon>Cellulomonas</taxon>
    </lineage>
</organism>
<name>A0A7Y0QHY0_CELFI</name>
<accession>A0A7Y0QHY0</accession>
<dbReference type="Gene3D" id="3.30.950.30">
    <property type="entry name" value="Schlafen, AAA domain"/>
    <property type="match status" value="1"/>
</dbReference>
<sequence>MWADKDHEHWFFNGRQRGSDGAGDMVAIVDDLGACYAADLRRVMRATEAADMGGEQLLLCDVEEQYFDELQPVAPVSFQLRDGALLLRVQNYVEGDESRALEQAIARVVQPYLNRHRMWIESLSVDDVGPGALWDLAVGFHAQGRVLADLYGSGTDLVELVGAMVTGDLTRSTICDLVRGGHAQLLIGQPEGHWLEAKSQHYDLRTEGGQISLAQAVTRFCNAEQCGVVVVGLKTRRVPGGETIHALSPMPADPLALRRYQQALDRRVFPPPDNLSVEVVPTVGGTLILIDIPPQPEELKPFLVHGAIVGGRAEGAFISIVRRRGEASIPITAPMIHSSLAAGRALLRRGVLPPESGQSEPTP</sequence>
<evidence type="ECO:0000313" key="1">
    <source>
        <dbReference type="EMBL" id="NMR21661.1"/>
    </source>
</evidence>
<dbReference type="InterPro" id="IPR038461">
    <property type="entry name" value="Schlafen_AlbA_2_dom_sf"/>
</dbReference>
<keyword evidence="2" id="KW-1185">Reference proteome</keyword>
<dbReference type="EMBL" id="JABCJJ010000048">
    <property type="protein sequence ID" value="NMR21661.1"/>
    <property type="molecule type" value="Genomic_DNA"/>
</dbReference>
<dbReference type="RefSeq" id="WP_169326025.1">
    <property type="nucleotide sequence ID" value="NZ_JABCJJ010000048.1"/>
</dbReference>
<dbReference type="Proteomes" id="UP000562124">
    <property type="component" value="Unassembled WGS sequence"/>
</dbReference>
<reference evidence="1 2" key="1">
    <citation type="submission" date="2020-04" db="EMBL/GenBank/DDBJ databases">
        <title>Sequencing and Assembly of C. fimi.</title>
        <authorList>
            <person name="Ramsey A.R."/>
        </authorList>
    </citation>
    <scope>NUCLEOTIDE SEQUENCE [LARGE SCALE GENOMIC DNA]</scope>
    <source>
        <strain evidence="1 2">SB</strain>
    </source>
</reference>
<evidence type="ECO:0000313" key="2">
    <source>
        <dbReference type="Proteomes" id="UP000562124"/>
    </source>
</evidence>
<comment type="caution">
    <text evidence="1">The sequence shown here is derived from an EMBL/GenBank/DDBJ whole genome shotgun (WGS) entry which is preliminary data.</text>
</comment>
<proteinExistence type="predicted"/>
<gene>
    <name evidence="1" type="ORF">HIR71_15785</name>
</gene>